<comment type="similarity">
    <text evidence="1">Belongs to the short-chain dehydrogenases/reductases (SDR) family.</text>
</comment>
<protein>
    <submittedName>
        <fullName evidence="2">3-oxoacyl-[acyl-carrier protein] reductase</fullName>
        <ecNumber evidence="2">1.1.1.100</ecNumber>
    </submittedName>
</protein>
<dbReference type="Pfam" id="PF13561">
    <property type="entry name" value="adh_short_C2"/>
    <property type="match status" value="1"/>
</dbReference>
<dbReference type="PANTHER" id="PTHR42879:SF6">
    <property type="entry name" value="NADPH-DEPENDENT REDUCTASE BACG"/>
    <property type="match status" value="1"/>
</dbReference>
<dbReference type="InterPro" id="IPR050259">
    <property type="entry name" value="SDR"/>
</dbReference>
<evidence type="ECO:0000256" key="1">
    <source>
        <dbReference type="ARBA" id="ARBA00006484"/>
    </source>
</evidence>
<evidence type="ECO:0000313" key="2">
    <source>
        <dbReference type="EMBL" id="CAA9414042.1"/>
    </source>
</evidence>
<dbReference type="Gene3D" id="3.40.50.720">
    <property type="entry name" value="NAD(P)-binding Rossmann-like Domain"/>
    <property type="match status" value="1"/>
</dbReference>
<dbReference type="GO" id="GO:0004316">
    <property type="term" value="F:3-oxoacyl-[acyl-carrier-protein] reductase (NADPH) activity"/>
    <property type="evidence" value="ECO:0007669"/>
    <property type="project" value="UniProtKB-EC"/>
</dbReference>
<dbReference type="InterPro" id="IPR002347">
    <property type="entry name" value="SDR_fam"/>
</dbReference>
<dbReference type="EMBL" id="CADCVA010000132">
    <property type="protein sequence ID" value="CAA9414042.1"/>
    <property type="molecule type" value="Genomic_DNA"/>
</dbReference>
<dbReference type="AlphaFoldDB" id="A0A6J4PEY6"/>
<dbReference type="PRINTS" id="PR00081">
    <property type="entry name" value="GDHRDH"/>
</dbReference>
<reference evidence="2" key="1">
    <citation type="submission" date="2020-02" db="EMBL/GenBank/DDBJ databases">
        <authorList>
            <person name="Meier V. D."/>
        </authorList>
    </citation>
    <scope>NUCLEOTIDE SEQUENCE</scope>
    <source>
        <strain evidence="2">AVDCRST_MAG82</strain>
    </source>
</reference>
<accession>A0A6J4PEY6</accession>
<gene>
    <name evidence="2" type="ORF">AVDCRST_MAG82-979</name>
</gene>
<keyword evidence="2" id="KW-0560">Oxidoreductase</keyword>
<dbReference type="InterPro" id="IPR036291">
    <property type="entry name" value="NAD(P)-bd_dom_sf"/>
</dbReference>
<dbReference type="SUPFAM" id="SSF51735">
    <property type="entry name" value="NAD(P)-binding Rossmann-fold domains"/>
    <property type="match status" value="1"/>
</dbReference>
<organism evidence="2">
    <name type="scientific">uncultured Rubrobacteraceae bacterium</name>
    <dbReference type="NCBI Taxonomy" id="349277"/>
    <lineage>
        <taxon>Bacteria</taxon>
        <taxon>Bacillati</taxon>
        <taxon>Actinomycetota</taxon>
        <taxon>Rubrobacteria</taxon>
        <taxon>Rubrobacterales</taxon>
        <taxon>Rubrobacteraceae</taxon>
        <taxon>environmental samples</taxon>
    </lineage>
</organism>
<proteinExistence type="inferred from homology"/>
<dbReference type="EC" id="1.1.1.100" evidence="2"/>
<sequence length="252" mass="26035">MGRRAAGIAVDGGAREPGKGDVKVAIVTAAGSGMGAACARELAQRGYAVALVSPSGRAEDLAKEPRGLGLEGSVPKEADLETLVGETLDRYDRIDGVVINSPGHPPSGEILELTDGQWHEALDLVVLNVVRIARLATPVMLQQGGGAIVNISTSSAFEPSAAFPLSSLRAALAGFAKLYADRYAAEGVRMNNILPGFIENSEIDEETLRAIPMGRRGSVAEIAKTAASLLSGDSGYATGQNVRVDGGLTRSV</sequence>
<name>A0A6J4PEY6_9ACTN</name>
<dbReference type="PANTHER" id="PTHR42879">
    <property type="entry name" value="3-OXOACYL-(ACYL-CARRIER-PROTEIN) REDUCTASE"/>
    <property type="match status" value="1"/>
</dbReference>